<reference evidence="3 4" key="1">
    <citation type="submission" date="2016-10" db="EMBL/GenBank/DDBJ databases">
        <authorList>
            <person name="de Groot N.N."/>
        </authorList>
    </citation>
    <scope>NUCLEOTIDE SEQUENCE [LARGE SCALE GENOMIC DNA]</scope>
    <source>
        <strain evidence="3 4">DSM 24677</strain>
    </source>
</reference>
<feature type="domain" description="AMP-binding enzyme C-terminal" evidence="2">
    <location>
        <begin position="413"/>
        <end position="486"/>
    </location>
</feature>
<name>A0A1H3NFM5_9RHOB</name>
<keyword evidence="4" id="KW-1185">Reference proteome</keyword>
<dbReference type="Pfam" id="PF13193">
    <property type="entry name" value="AMP-binding_C"/>
    <property type="match status" value="1"/>
</dbReference>
<dbReference type="AlphaFoldDB" id="A0A1H3NFM5"/>
<dbReference type="PROSITE" id="PS00455">
    <property type="entry name" value="AMP_BINDING"/>
    <property type="match status" value="1"/>
</dbReference>
<proteinExistence type="predicted"/>
<dbReference type="InterPro" id="IPR000873">
    <property type="entry name" value="AMP-dep_synth/lig_dom"/>
</dbReference>
<dbReference type="Gene3D" id="3.30.300.30">
    <property type="match status" value="1"/>
</dbReference>
<dbReference type="STRING" id="576131.SAMN05444486_10823"/>
<feature type="domain" description="AMP-dependent synthetase/ligase" evidence="1">
    <location>
        <begin position="22"/>
        <end position="362"/>
    </location>
</feature>
<gene>
    <name evidence="3" type="ORF">SAMN05444486_10823</name>
</gene>
<dbReference type="PANTHER" id="PTHR43767">
    <property type="entry name" value="LONG-CHAIN-FATTY-ACID--COA LIGASE"/>
    <property type="match status" value="1"/>
</dbReference>
<dbReference type="EMBL" id="FNPR01000008">
    <property type="protein sequence ID" value="SDY87722.1"/>
    <property type="molecule type" value="Genomic_DNA"/>
</dbReference>
<dbReference type="InterPro" id="IPR042099">
    <property type="entry name" value="ANL_N_sf"/>
</dbReference>
<protein>
    <submittedName>
        <fullName evidence="3">Long-chain acyl-CoA synthetase</fullName>
    </submittedName>
</protein>
<evidence type="ECO:0000313" key="3">
    <source>
        <dbReference type="EMBL" id="SDY87722.1"/>
    </source>
</evidence>
<dbReference type="SUPFAM" id="SSF56801">
    <property type="entry name" value="Acetyl-CoA synthetase-like"/>
    <property type="match status" value="1"/>
</dbReference>
<accession>A0A1H3NFM5</accession>
<dbReference type="InterPro" id="IPR045851">
    <property type="entry name" value="AMP-bd_C_sf"/>
</dbReference>
<dbReference type="InterPro" id="IPR025110">
    <property type="entry name" value="AMP-bd_C"/>
</dbReference>
<dbReference type="InterPro" id="IPR050237">
    <property type="entry name" value="ATP-dep_AMP-bd_enzyme"/>
</dbReference>
<dbReference type="Gene3D" id="3.40.50.12780">
    <property type="entry name" value="N-terminal domain of ligase-like"/>
    <property type="match status" value="1"/>
</dbReference>
<dbReference type="InterPro" id="IPR020845">
    <property type="entry name" value="AMP-binding_CS"/>
</dbReference>
<sequence length="501" mass="53360">MADQSTWRSWQMTSATMTDIFHDAVRVCPDRVYCKSANQSLTYSEAAKVIGAVGRGLGPTVRGRAVALVLPNSAAFLISYFAVLSAGAYPVLVNYAHPDATVTKLLEGIDLGAVLSDRDIPGLDVSKFDDAALTKLVSDGTAPHAAVATPPEGIGAILFSGGTTGLPKKVAHTNKMLVAAVERMEWGWPTNDREIWLPVAPFTHIYGFLMGVLNPVLRGGTVVIPPRFQPDLIVDMLQDEDVTVFGGGPPAIYQAIMASEKFAAAAFPSLRVCPGGGAPFPLDVHRRWSEATGLSITEGYGMTEIAPICVNTESDGMQAGAAGKAVPDTVIEVVDIQTGETVLPSGDLGEIRVKGPHMMTGYTGNLEETATAIRDGFIYTGDIGLLDDAGFLIISDRKKDVIFVKGYNVFPREIEEALLTHPAVSGACVVGRADERAGEVPVAFLTLRSDIEPQDISVFLSETLADYKLPAEFIPLEAFPMTPAAKVDRKTLRAQANEAAE</sequence>
<dbReference type="GO" id="GO:0016878">
    <property type="term" value="F:acid-thiol ligase activity"/>
    <property type="evidence" value="ECO:0007669"/>
    <property type="project" value="UniProtKB-ARBA"/>
</dbReference>
<evidence type="ECO:0000313" key="4">
    <source>
        <dbReference type="Proteomes" id="UP000199026"/>
    </source>
</evidence>
<dbReference type="PANTHER" id="PTHR43767:SF1">
    <property type="entry name" value="NONRIBOSOMAL PEPTIDE SYNTHASE PES1 (EUROFUNG)-RELATED"/>
    <property type="match status" value="1"/>
</dbReference>
<dbReference type="Pfam" id="PF00501">
    <property type="entry name" value="AMP-binding"/>
    <property type="match status" value="1"/>
</dbReference>
<evidence type="ECO:0000259" key="1">
    <source>
        <dbReference type="Pfam" id="PF00501"/>
    </source>
</evidence>
<dbReference type="Proteomes" id="UP000199026">
    <property type="component" value="Unassembled WGS sequence"/>
</dbReference>
<evidence type="ECO:0000259" key="2">
    <source>
        <dbReference type="Pfam" id="PF13193"/>
    </source>
</evidence>
<organism evidence="3 4">
    <name type="scientific">Lentibacter algarum</name>
    <dbReference type="NCBI Taxonomy" id="576131"/>
    <lineage>
        <taxon>Bacteria</taxon>
        <taxon>Pseudomonadati</taxon>
        <taxon>Pseudomonadota</taxon>
        <taxon>Alphaproteobacteria</taxon>
        <taxon>Rhodobacterales</taxon>
        <taxon>Roseobacteraceae</taxon>
        <taxon>Lentibacter</taxon>
    </lineage>
</organism>